<feature type="transmembrane region" description="Helical" evidence="8">
    <location>
        <begin position="201"/>
        <end position="222"/>
    </location>
</feature>
<feature type="region of interest" description="Disordered" evidence="9">
    <location>
        <begin position="472"/>
        <end position="496"/>
    </location>
</feature>
<comment type="similarity">
    <text evidence="8">Belongs to the insect chemoreceptor superfamily. Gustatory receptor (GR) family.</text>
</comment>
<dbReference type="GO" id="GO:0005886">
    <property type="term" value="C:plasma membrane"/>
    <property type="evidence" value="ECO:0007669"/>
    <property type="project" value="UniProtKB-SubCell"/>
</dbReference>
<evidence type="ECO:0000256" key="4">
    <source>
        <dbReference type="ARBA" id="ARBA00022989"/>
    </source>
</evidence>
<feature type="transmembrane region" description="Helical" evidence="8">
    <location>
        <begin position="103"/>
        <end position="126"/>
    </location>
</feature>
<dbReference type="AlphaFoldDB" id="A0A6J1M4L9"/>
<dbReference type="Proteomes" id="UP000504633">
    <property type="component" value="Unplaced"/>
</dbReference>
<dbReference type="CTD" id="38453"/>
<feature type="transmembrane region" description="Helical" evidence="8">
    <location>
        <begin position="299"/>
        <end position="323"/>
    </location>
</feature>
<dbReference type="KEGG" id="dhe:111601597"/>
<feature type="transmembrane region" description="Helical" evidence="8">
    <location>
        <begin position="242"/>
        <end position="263"/>
    </location>
</feature>
<dbReference type="InterPro" id="IPR013604">
    <property type="entry name" value="7TM_chemorcpt"/>
</dbReference>
<proteinExistence type="inferred from homology"/>
<feature type="transmembrane region" description="Helical" evidence="8">
    <location>
        <begin position="335"/>
        <end position="352"/>
    </location>
</feature>
<feature type="transmembrane region" description="Helical" evidence="8">
    <location>
        <begin position="146"/>
        <end position="166"/>
    </location>
</feature>
<dbReference type="GO" id="GO:0043025">
    <property type="term" value="C:neuronal cell body"/>
    <property type="evidence" value="ECO:0007669"/>
    <property type="project" value="TreeGrafter"/>
</dbReference>
<keyword evidence="6 8" id="KW-0675">Receptor</keyword>
<dbReference type="GeneID" id="111601597"/>
<comment type="caution">
    <text evidence="8">Lacks conserved residue(s) required for the propagation of feature annotation.</text>
</comment>
<sequence>MASYYRRKKPDMVFLNAKPINSGNAQAYLHGVRKYSIGLAERLDSDYIAPPNDGKRSSISTIGSNNPDFTPSVFYRNIAPVNWFLRIIGVLPMVRRGPSRAKFALNSAAFVYSVVFFMLLAFYVGYVANNRIHAVRSLSGPFEEAVIAYLFLVNILPIIVIPILWWEARKIARLFNDWDDFEVLYYQISGHSLPLNLRQKAVYIAIVLPILSILSVVITHITMSDLNLNQVVPYCILDNLTAMLGAWWFLICEAISTTAYLLAERFQKALKHIGPAAMVADYRVLWLRLSKLTRDTGNALCYTFVFMSLYLFFIITLSIYGLMSQLSEGFGIKDIGLTITALWNIGLLFYICDEAHYASVNVRTNFQKKLLMVELNWMNTDAQTEINMFLRATEMNPSNINCGGFFDVNRTLFKGLLTTMVTYLVVLLQFQISIPTDKGDGDGNSNITVVDLLMDSLSNDMTLLGAPSTLAAPSTTTATTTTASTTVNRSGRGRKG</sequence>
<evidence type="ECO:0000256" key="9">
    <source>
        <dbReference type="SAM" id="MobiDB-lite"/>
    </source>
</evidence>
<keyword evidence="3 8" id="KW-0812">Transmembrane</keyword>
<reference evidence="11" key="1">
    <citation type="submission" date="2025-08" db="UniProtKB">
        <authorList>
            <consortium name="RefSeq"/>
        </authorList>
    </citation>
    <scope>IDENTIFICATION</scope>
    <source>
        <strain evidence="11">15085-1641.00</strain>
        <tissue evidence="11">Whole body</tissue>
    </source>
</reference>
<dbReference type="RefSeq" id="XP_023174030.2">
    <property type="nucleotide sequence ID" value="XM_023318262.2"/>
</dbReference>
<evidence type="ECO:0000256" key="3">
    <source>
        <dbReference type="ARBA" id="ARBA00022692"/>
    </source>
</evidence>
<dbReference type="Pfam" id="PF08395">
    <property type="entry name" value="7tm_7"/>
    <property type="match status" value="1"/>
</dbReference>
<name>A0A6J1M4L9_DROHY</name>
<dbReference type="GO" id="GO:0030424">
    <property type="term" value="C:axon"/>
    <property type="evidence" value="ECO:0007669"/>
    <property type="project" value="TreeGrafter"/>
</dbReference>
<evidence type="ECO:0000256" key="8">
    <source>
        <dbReference type="RuleBase" id="RU363108"/>
    </source>
</evidence>
<dbReference type="OrthoDB" id="6625921at2759"/>
<dbReference type="PANTHER" id="PTHR21143">
    <property type="entry name" value="INVERTEBRATE GUSTATORY RECEPTOR"/>
    <property type="match status" value="1"/>
</dbReference>
<feature type="compositionally biased region" description="Low complexity" evidence="9">
    <location>
        <begin position="472"/>
        <end position="486"/>
    </location>
</feature>
<evidence type="ECO:0000256" key="1">
    <source>
        <dbReference type="ARBA" id="ARBA00004651"/>
    </source>
</evidence>
<dbReference type="GO" id="GO:0007165">
    <property type="term" value="P:signal transduction"/>
    <property type="evidence" value="ECO:0007669"/>
    <property type="project" value="UniProtKB-KW"/>
</dbReference>
<evidence type="ECO:0000313" key="10">
    <source>
        <dbReference type="Proteomes" id="UP000504633"/>
    </source>
</evidence>
<dbReference type="GO" id="GO:0030425">
    <property type="term" value="C:dendrite"/>
    <property type="evidence" value="ECO:0007669"/>
    <property type="project" value="TreeGrafter"/>
</dbReference>
<protein>
    <recommendedName>
        <fullName evidence="8">Gustatory receptor</fullName>
    </recommendedName>
</protein>
<evidence type="ECO:0000313" key="11">
    <source>
        <dbReference type="RefSeq" id="XP_023174030.2"/>
    </source>
</evidence>
<gene>
    <name evidence="11" type="primary">LOC111601597</name>
</gene>
<keyword evidence="5 8" id="KW-0472">Membrane</keyword>
<evidence type="ECO:0000256" key="2">
    <source>
        <dbReference type="ARBA" id="ARBA00022475"/>
    </source>
</evidence>
<comment type="subcellular location">
    <subcellularLocation>
        <location evidence="1 8">Cell membrane</location>
        <topology evidence="1 8">Multi-pass membrane protein</topology>
    </subcellularLocation>
</comment>
<dbReference type="GO" id="GO:0033041">
    <property type="term" value="F:sweet taste receptor activity"/>
    <property type="evidence" value="ECO:0007669"/>
    <property type="project" value="TreeGrafter"/>
</dbReference>
<keyword evidence="4 8" id="KW-1133">Transmembrane helix</keyword>
<keyword evidence="2 8" id="KW-1003">Cell membrane</keyword>
<evidence type="ECO:0000256" key="7">
    <source>
        <dbReference type="ARBA" id="ARBA00023224"/>
    </source>
</evidence>
<keyword evidence="10" id="KW-1185">Reference proteome</keyword>
<organism evidence="10 11">
    <name type="scientific">Drosophila hydei</name>
    <name type="common">Fruit fly</name>
    <dbReference type="NCBI Taxonomy" id="7224"/>
    <lineage>
        <taxon>Eukaryota</taxon>
        <taxon>Metazoa</taxon>
        <taxon>Ecdysozoa</taxon>
        <taxon>Arthropoda</taxon>
        <taxon>Hexapoda</taxon>
        <taxon>Insecta</taxon>
        <taxon>Pterygota</taxon>
        <taxon>Neoptera</taxon>
        <taxon>Endopterygota</taxon>
        <taxon>Diptera</taxon>
        <taxon>Brachycera</taxon>
        <taxon>Muscomorpha</taxon>
        <taxon>Ephydroidea</taxon>
        <taxon>Drosophilidae</taxon>
        <taxon>Drosophila</taxon>
    </lineage>
</organism>
<comment type="function">
    <text evidence="8">Gustatory receptor which mediates acceptance or avoidance behavior, depending on its substrates.</text>
</comment>
<dbReference type="PANTHER" id="PTHR21143:SF131">
    <property type="entry name" value="GUSTATORY AND ODORANT RECEPTOR 63A-RELATED"/>
    <property type="match status" value="1"/>
</dbReference>
<accession>A0A6J1M4L9</accession>
<evidence type="ECO:0000256" key="5">
    <source>
        <dbReference type="ARBA" id="ARBA00023136"/>
    </source>
</evidence>
<evidence type="ECO:0000256" key="6">
    <source>
        <dbReference type="ARBA" id="ARBA00023170"/>
    </source>
</evidence>
<dbReference type="OMA" id="ITTMVTY"/>
<keyword evidence="7 8" id="KW-0807">Transducer</keyword>